<dbReference type="SUPFAM" id="SSF53098">
    <property type="entry name" value="Ribonuclease H-like"/>
    <property type="match status" value="1"/>
</dbReference>
<protein>
    <submittedName>
        <fullName evidence="4">Uncharacterized protein LOC113111964</fullName>
    </submittedName>
</protein>
<dbReference type="RefSeq" id="XP_026133044.1">
    <property type="nucleotide sequence ID" value="XM_026277259.1"/>
</dbReference>
<feature type="compositionally biased region" description="Polar residues" evidence="1">
    <location>
        <begin position="269"/>
        <end position="280"/>
    </location>
</feature>
<feature type="region of interest" description="Disordered" evidence="1">
    <location>
        <begin position="198"/>
        <end position="220"/>
    </location>
</feature>
<dbReference type="GO" id="GO:0003676">
    <property type="term" value="F:nucleic acid binding"/>
    <property type="evidence" value="ECO:0007669"/>
    <property type="project" value="InterPro"/>
</dbReference>
<feature type="compositionally biased region" description="Basic and acidic residues" evidence="1">
    <location>
        <begin position="198"/>
        <end position="210"/>
    </location>
</feature>
<dbReference type="GO" id="GO:0015074">
    <property type="term" value="P:DNA integration"/>
    <property type="evidence" value="ECO:0007669"/>
    <property type="project" value="InterPro"/>
</dbReference>
<proteinExistence type="predicted"/>
<dbReference type="Pfam" id="PF05380">
    <property type="entry name" value="Peptidase_A17"/>
    <property type="match status" value="1"/>
</dbReference>
<name>A0A6P6QHK0_CARAU</name>
<feature type="region of interest" description="Disordered" evidence="1">
    <location>
        <begin position="258"/>
        <end position="280"/>
    </location>
</feature>
<dbReference type="PANTHER" id="PTHR47331:SF5">
    <property type="entry name" value="RIBONUCLEASE H"/>
    <property type="match status" value="1"/>
</dbReference>
<feature type="region of interest" description="Disordered" evidence="1">
    <location>
        <begin position="577"/>
        <end position="605"/>
    </location>
</feature>
<sequence length="2201" mass="247679">MADEKPDLESLKRKRSNAQRIFTTRINRLNVSAGRLREAELSEELVKLKDDYDKLLDGSNEYVDALSQIDATGDDSESQDALARRDASEQKFLETESKIMEMLWTKYAEPDIDALVKQFKSAFNRAEALGTSKVPWAQQRVESGKLERKLHELRDAVYTWRDYRPYGRDKWMLFLSLREDKEQLMDGWTYRREDEVMKRDSTELKGHGEGAEDEDEGGNDVVGGHVITDINSLTTADSITFTQPVALAIATPPVNSQPAVVSPPAEGQETVNVTSSPSFMSTDRASISTCAARGSTAISQPQSRYGTATAHNASQQMLQPILQSRRSDSGLGVSFTLPSTFASTPQWLNDHATLPVDLSMGQSSSMPYSNPGSHAGAENSSQWARPRIKLTPISLPKFSGDRRSYWRWKAEWESIQAQAEPTGSRECKKLHLLDSISESVKSELRLYRCRDANDIFRELENHYGDKAHTAEEIVLELQSRPAVKNHQPRETLELILAVERAVLDLSDLGCEDAVRNQLVIRSLESKLPDVMKREWLMCVRNPVNDVHPGNRFDRLLMFLEDQKSLLVRLEQLLPSKPWPANAPERPSHREKPGDRWREKKSFTKTTVSEVKRESKQLPCAVCGDGDHGGKLFRCKTFRKANLSEKKAQVKKVKACTKCLDVHGVESDCTPKFLCRKDECKKGDTPADHHYFLCPKASTKKDTVKRENKEEEKRRARGPTEEQEAVFGELGLTPHQLEAVRRACTNKVTSTVCPGKSLMQQSGLKEHPVLMMLVHVTTKRGDSLGALVDLASDTNYITHQAAERLGLNGEPVSLVVYGVGTMKVRVDTKRYLVKIKVWTSRGTLKLHEMICYGMEDIAKVDRVVKSERLKQFFPEVEPGELARPKKIDLLISTREGRLAPQRLQRVGDLVLWDGPLGKIVSGVHPDLFEDVEVAAWRSKTHFAHSMRTVAVKVEEHLVARPGSHLEQGNIAEVRTTAVCNKEVFEWLKWDSIGAACDPICGGCRCGKCSPGGKEMSLADEKELEIIKAGLTFREGDAHSDQPHWDAKYPWMENPVSLPNNRKAVEATFLRTEKRLMRDPLWKEAYTKQVHEMVERGAAIKLTKDVMDSWKGAVWWVSHLTAPNPHSVTTPVRLVWNSSQEFGGVSMNSILLKGPDVLNPIRAVLLRFRVGEHAAIGDITKMYNSVWLEEQEVHVHRFLWRDSPEDEIEDYAVVRVNMGDKPAGCIAQVAMRETAKLPQFSEMKEERRVIEEDSYVDDLLTSHNDPHRLNKIQEGVEKILRTGGFYLKPWIRCGQSGRREETKSRTMTLTLPNQLREEDNKALGVGYLVQEDKLFVMVSINFSSRKKKMRTEIDLTEGEVEVKTPNPLTRRVLLSQIAGLYDPIGLVTPVKQKGVILVRRAFQEAGKLTKDTWDEPLSDELRGKAIDLFKEYARLSSIKFYRSLTPSGWKDRPWGITFSDGSCESYGAVLYLRWETSNGVVTRLVESKAKLTPLNQKGDAVMAEVCGAVFATRLKGYMLKHGRLDVEKWYHFIDSQTVLGAIQRESYGFQTFFANRIGEIQKAGPVTDWWWIPGKVNVADLVTRGCAPDLLGENSVWQKGPEFLSDPVEDWPIKSASEVAVDAREVVSKLQRKAFSAVLTRVQAKKLLHLGSLGGEDPIVTDGESGASLSSEKGKKVTLTETKEEETLWGAALIDQVDPTRCSSLTRLCGIVGYIRRAVRKWLARVRRASKPAKWEAVLTVKEREVAFQDLCLAAQNGVMFPVTTLNRLVVSRDGASGLLRCHGRVQDLTQGEIGVPLVPYKAWISALLTREAHEANHEGVAGTHLRVRSKAWVIRGSRIARNVVDSCMHCRKIKAKMCKQVMGELPLERTKPAAPFEFTTLDLFGPYVVKDTVKRRTEMKIWGVVFSCMASRAVHADIVEDLSTEGFLKTYQRFTALRGHPRKLWSDQGTNFMGAKPVLQELYEFLSNIDKDQVQRKAVVEGTDWTWVFHPADSPHRNGAAEAAVRVLKRALSSVGKGCNLTALEFQTLLYLAANLSNERPIGARAQVQDETVEVITPNSLLLGRAGPSGDSRGFEYPTYPVVRLRTIQIEVNKFWKRWSQLAGPNLYIRQKWHAPARNVAAGDLVWLADQNALRGQFRLGRVVEVCPDARGVVRDVRVATCRSCPVSGGQSKRNRVEDNYPSTILHRDVRRLVVLLPVEEQ</sequence>
<gene>
    <name evidence="4" type="primary">LOC113111964</name>
</gene>
<dbReference type="Gene3D" id="3.30.420.10">
    <property type="entry name" value="Ribonuclease H-like superfamily/Ribonuclease H"/>
    <property type="match status" value="1"/>
</dbReference>
<dbReference type="GeneID" id="113111964"/>
<dbReference type="PROSITE" id="PS50994">
    <property type="entry name" value="INTEGRASE"/>
    <property type="match status" value="1"/>
</dbReference>
<dbReference type="KEGG" id="caua:113111964"/>
<dbReference type="InterPro" id="IPR043502">
    <property type="entry name" value="DNA/RNA_pol_sf"/>
</dbReference>
<dbReference type="Proteomes" id="UP000515129">
    <property type="component" value="Chromosome 12"/>
</dbReference>
<feature type="region of interest" description="Disordered" evidence="1">
    <location>
        <begin position="702"/>
        <end position="722"/>
    </location>
</feature>
<dbReference type="InterPro" id="IPR040676">
    <property type="entry name" value="DUF5641"/>
</dbReference>
<accession>A0A6P6QHK0</accession>
<evidence type="ECO:0000256" key="1">
    <source>
        <dbReference type="SAM" id="MobiDB-lite"/>
    </source>
</evidence>
<dbReference type="InterPro" id="IPR008042">
    <property type="entry name" value="Retrotrans_Pao"/>
</dbReference>
<reference evidence="4" key="1">
    <citation type="submission" date="2025-08" db="UniProtKB">
        <authorList>
            <consortium name="RefSeq"/>
        </authorList>
    </citation>
    <scope>IDENTIFICATION</scope>
    <source>
        <strain evidence="4">Wakin</strain>
        <tissue evidence="4">Muscle</tissue>
    </source>
</reference>
<feature type="domain" description="Integrase catalytic" evidence="2">
    <location>
        <begin position="1870"/>
        <end position="2065"/>
    </location>
</feature>
<feature type="compositionally biased region" description="Basic and acidic residues" evidence="1">
    <location>
        <begin position="585"/>
        <end position="601"/>
    </location>
</feature>
<evidence type="ECO:0000259" key="2">
    <source>
        <dbReference type="PROSITE" id="PS50994"/>
    </source>
</evidence>
<dbReference type="SUPFAM" id="SSF56672">
    <property type="entry name" value="DNA/RNA polymerases"/>
    <property type="match status" value="1"/>
</dbReference>
<feature type="region of interest" description="Disordered" evidence="1">
    <location>
        <begin position="362"/>
        <end position="383"/>
    </location>
</feature>
<dbReference type="InterPro" id="IPR012337">
    <property type="entry name" value="RNaseH-like_sf"/>
</dbReference>
<dbReference type="InterPro" id="IPR001584">
    <property type="entry name" value="Integrase_cat-core"/>
</dbReference>
<dbReference type="PANTHER" id="PTHR47331">
    <property type="entry name" value="PHD-TYPE DOMAIN-CONTAINING PROTEIN"/>
    <property type="match status" value="1"/>
</dbReference>
<feature type="compositionally biased region" description="Basic and acidic residues" evidence="1">
    <location>
        <begin position="702"/>
        <end position="719"/>
    </location>
</feature>
<evidence type="ECO:0000313" key="4">
    <source>
        <dbReference type="RefSeq" id="XP_026133044.1"/>
    </source>
</evidence>
<dbReference type="OrthoDB" id="5962731at2759"/>
<dbReference type="InterPro" id="IPR036397">
    <property type="entry name" value="RNaseH_sf"/>
</dbReference>
<organism evidence="3 4">
    <name type="scientific">Carassius auratus</name>
    <name type="common">Goldfish</name>
    <dbReference type="NCBI Taxonomy" id="7957"/>
    <lineage>
        <taxon>Eukaryota</taxon>
        <taxon>Metazoa</taxon>
        <taxon>Chordata</taxon>
        <taxon>Craniata</taxon>
        <taxon>Vertebrata</taxon>
        <taxon>Euteleostomi</taxon>
        <taxon>Actinopterygii</taxon>
        <taxon>Neopterygii</taxon>
        <taxon>Teleostei</taxon>
        <taxon>Ostariophysi</taxon>
        <taxon>Cypriniformes</taxon>
        <taxon>Cyprinidae</taxon>
        <taxon>Cyprininae</taxon>
        <taxon>Carassius</taxon>
    </lineage>
</organism>
<evidence type="ECO:0000313" key="3">
    <source>
        <dbReference type="Proteomes" id="UP000515129"/>
    </source>
</evidence>
<keyword evidence="3" id="KW-1185">Reference proteome</keyword>
<dbReference type="Pfam" id="PF18701">
    <property type="entry name" value="DUF5641"/>
    <property type="match status" value="1"/>
</dbReference>